<evidence type="ECO:0000256" key="4">
    <source>
        <dbReference type="ARBA" id="ARBA00023163"/>
    </source>
</evidence>
<feature type="domain" description="HTH lysR-type" evidence="5">
    <location>
        <begin position="1"/>
        <end position="63"/>
    </location>
</feature>
<dbReference type="AlphaFoldDB" id="A0AAV5NLK4"/>
<dbReference type="GO" id="GO:0003700">
    <property type="term" value="F:DNA-binding transcription factor activity"/>
    <property type="evidence" value="ECO:0007669"/>
    <property type="project" value="InterPro"/>
</dbReference>
<evidence type="ECO:0000259" key="5">
    <source>
        <dbReference type="PROSITE" id="PS50931"/>
    </source>
</evidence>
<dbReference type="PANTHER" id="PTHR30537">
    <property type="entry name" value="HTH-TYPE TRANSCRIPTIONAL REGULATOR"/>
    <property type="match status" value="1"/>
</dbReference>
<comment type="caution">
    <text evidence="6">The sequence shown here is derived from an EMBL/GenBank/DDBJ whole genome shotgun (WGS) entry which is preliminary data.</text>
</comment>
<name>A0AAV5NLK4_9VIBR</name>
<comment type="similarity">
    <text evidence="1">Belongs to the LysR transcriptional regulatory family.</text>
</comment>
<evidence type="ECO:0000256" key="3">
    <source>
        <dbReference type="ARBA" id="ARBA00023125"/>
    </source>
</evidence>
<dbReference type="RefSeq" id="WP_126610212.1">
    <property type="nucleotide sequence ID" value="NZ_AP025144.1"/>
</dbReference>
<evidence type="ECO:0000256" key="1">
    <source>
        <dbReference type="ARBA" id="ARBA00009437"/>
    </source>
</evidence>
<dbReference type="PRINTS" id="PR00039">
    <property type="entry name" value="HTHLYSR"/>
</dbReference>
<dbReference type="CDD" id="cd08432">
    <property type="entry name" value="PBP2_GcdR_TrpI_HvrB_AmpR_like"/>
    <property type="match status" value="1"/>
</dbReference>
<keyword evidence="7" id="KW-1185">Reference proteome</keyword>
<dbReference type="InterPro" id="IPR000847">
    <property type="entry name" value="LysR_HTH_N"/>
</dbReference>
<dbReference type="FunFam" id="1.10.10.10:FF:000001">
    <property type="entry name" value="LysR family transcriptional regulator"/>
    <property type="match status" value="1"/>
</dbReference>
<dbReference type="PROSITE" id="PS50931">
    <property type="entry name" value="HTH_LYSR"/>
    <property type="match status" value="1"/>
</dbReference>
<protein>
    <submittedName>
        <fullName evidence="6">Transcriptional regulator GcvA</fullName>
    </submittedName>
</protein>
<dbReference type="SUPFAM" id="SSF46785">
    <property type="entry name" value="Winged helix' DNA-binding domain"/>
    <property type="match status" value="1"/>
</dbReference>
<dbReference type="PANTHER" id="PTHR30537:SF26">
    <property type="entry name" value="GLYCINE CLEAVAGE SYSTEM TRANSCRIPTIONAL ACTIVATOR"/>
    <property type="match status" value="1"/>
</dbReference>
<dbReference type="SUPFAM" id="SSF53850">
    <property type="entry name" value="Periplasmic binding protein-like II"/>
    <property type="match status" value="1"/>
</dbReference>
<organism evidence="6 7">
    <name type="scientific">Vibrio penaeicida</name>
    <dbReference type="NCBI Taxonomy" id="104609"/>
    <lineage>
        <taxon>Bacteria</taxon>
        <taxon>Pseudomonadati</taxon>
        <taxon>Pseudomonadota</taxon>
        <taxon>Gammaproteobacteria</taxon>
        <taxon>Vibrionales</taxon>
        <taxon>Vibrionaceae</taxon>
        <taxon>Vibrio</taxon>
    </lineage>
</organism>
<dbReference type="Gene3D" id="3.40.190.10">
    <property type="entry name" value="Periplasmic binding protein-like II"/>
    <property type="match status" value="2"/>
</dbReference>
<dbReference type="Pfam" id="PF03466">
    <property type="entry name" value="LysR_substrate"/>
    <property type="match status" value="1"/>
</dbReference>
<keyword evidence="2" id="KW-0805">Transcription regulation</keyword>
<evidence type="ECO:0000313" key="7">
    <source>
        <dbReference type="Proteomes" id="UP001156690"/>
    </source>
</evidence>
<dbReference type="InterPro" id="IPR005119">
    <property type="entry name" value="LysR_subst-bd"/>
</dbReference>
<dbReference type="Gene3D" id="1.10.10.10">
    <property type="entry name" value="Winged helix-like DNA-binding domain superfamily/Winged helix DNA-binding domain"/>
    <property type="match status" value="1"/>
</dbReference>
<evidence type="ECO:0000256" key="2">
    <source>
        <dbReference type="ARBA" id="ARBA00023015"/>
    </source>
</evidence>
<dbReference type="InterPro" id="IPR058163">
    <property type="entry name" value="LysR-type_TF_proteobact-type"/>
</dbReference>
<dbReference type="InterPro" id="IPR036388">
    <property type="entry name" value="WH-like_DNA-bd_sf"/>
</dbReference>
<dbReference type="EMBL" id="BSNX01000007">
    <property type="protein sequence ID" value="GLQ71515.1"/>
    <property type="molecule type" value="Genomic_DNA"/>
</dbReference>
<dbReference type="InterPro" id="IPR036390">
    <property type="entry name" value="WH_DNA-bd_sf"/>
</dbReference>
<keyword evidence="4" id="KW-0804">Transcription</keyword>
<evidence type="ECO:0000313" key="6">
    <source>
        <dbReference type="EMBL" id="GLQ71515.1"/>
    </source>
</evidence>
<dbReference type="Pfam" id="PF00126">
    <property type="entry name" value="HTH_1"/>
    <property type="match status" value="1"/>
</dbReference>
<sequence>MDSRLRHLSGLRYFETAARLSSYSKAAEELFVSQAAVSQKIRQLEEALGCKLFIRQGREMALTEKGRTLFGQVSRGFEHILKGLNQITNEPIDGVLSVSAPPSFASRWLLPRLWKFSMLHPNIPIRVITTCDDLDLRHGTIDVAVWQGDDMENSEGLIKDMLLEEPIFPYCSPALANSINFTDPKQLLDCWLIHYESKCFPWEDWFKLVDIKMEKSFIQWMEVGTFDLAMNAVIAGHGACLATECLASDYIERGLLVKPFDIGMTPGLKFHLYSDPSSPRRDRIKAFSDWMHFEVSTISENVALGSVDLSM</sequence>
<dbReference type="Proteomes" id="UP001156690">
    <property type="component" value="Unassembled WGS sequence"/>
</dbReference>
<reference evidence="7" key="1">
    <citation type="journal article" date="2019" name="Int. J. Syst. Evol. Microbiol.">
        <title>The Global Catalogue of Microorganisms (GCM) 10K type strain sequencing project: providing services to taxonomists for standard genome sequencing and annotation.</title>
        <authorList>
            <consortium name="The Broad Institute Genomics Platform"/>
            <consortium name="The Broad Institute Genome Sequencing Center for Infectious Disease"/>
            <person name="Wu L."/>
            <person name="Ma J."/>
        </authorList>
    </citation>
    <scope>NUCLEOTIDE SEQUENCE [LARGE SCALE GENOMIC DNA]</scope>
    <source>
        <strain evidence="7">NBRC 15640</strain>
    </source>
</reference>
<dbReference type="GO" id="GO:0043565">
    <property type="term" value="F:sequence-specific DNA binding"/>
    <property type="evidence" value="ECO:0007669"/>
    <property type="project" value="TreeGrafter"/>
</dbReference>
<dbReference type="GO" id="GO:0006351">
    <property type="term" value="P:DNA-templated transcription"/>
    <property type="evidence" value="ECO:0007669"/>
    <property type="project" value="TreeGrafter"/>
</dbReference>
<keyword evidence="3" id="KW-0238">DNA-binding</keyword>
<gene>
    <name evidence="6" type="primary">gcvA</name>
    <name evidence="6" type="ORF">GCM10007932_08750</name>
</gene>
<proteinExistence type="inferred from homology"/>
<accession>A0AAV5NLK4</accession>